<gene>
    <name evidence="2" type="ordered locus">Haur_3555</name>
</gene>
<feature type="transmembrane region" description="Helical" evidence="1">
    <location>
        <begin position="17"/>
        <end position="35"/>
    </location>
</feature>
<reference evidence="2 3" key="1">
    <citation type="journal article" date="2011" name="Stand. Genomic Sci.">
        <title>Complete genome sequence of the filamentous gliding predatory bacterium Herpetosiphon aurantiacus type strain (114-95(T)).</title>
        <authorList>
            <person name="Kiss H."/>
            <person name="Nett M."/>
            <person name="Domin N."/>
            <person name="Martin K."/>
            <person name="Maresca J.A."/>
            <person name="Copeland A."/>
            <person name="Lapidus A."/>
            <person name="Lucas S."/>
            <person name="Berry K.W."/>
            <person name="Glavina Del Rio T."/>
            <person name="Dalin E."/>
            <person name="Tice H."/>
            <person name="Pitluck S."/>
            <person name="Richardson P."/>
            <person name="Bruce D."/>
            <person name="Goodwin L."/>
            <person name="Han C."/>
            <person name="Detter J.C."/>
            <person name="Schmutz J."/>
            <person name="Brettin T."/>
            <person name="Land M."/>
            <person name="Hauser L."/>
            <person name="Kyrpides N.C."/>
            <person name="Ivanova N."/>
            <person name="Goker M."/>
            <person name="Woyke T."/>
            <person name="Klenk H.P."/>
            <person name="Bryant D.A."/>
        </authorList>
    </citation>
    <scope>NUCLEOTIDE SEQUENCE [LARGE SCALE GENOMIC DNA]</scope>
    <source>
        <strain evidence="3">ATCC 23779 / DSM 785 / 114-95</strain>
    </source>
</reference>
<name>A9B554_HERA2</name>
<sequence length="157" mass="18552">MVILINIASILLINNEFALAIVIGLTAALAFYLFYIQKQGYLNINAEYIEFQVYLKRMRIDWKCMRLVTVESYYYPQKLIPKAADYMKFKFIYNNGKISEDGISASIFTQADCVAIEQELYQYCRQYKIKMRKQLLKYSGRNQFSLQHDEFLVGRDD</sequence>
<dbReference type="AlphaFoldDB" id="A9B554"/>
<dbReference type="HOGENOM" id="CLU_1675508_0_0_0"/>
<keyword evidence="1" id="KW-0472">Membrane</keyword>
<dbReference type="Proteomes" id="UP000000787">
    <property type="component" value="Chromosome"/>
</dbReference>
<protein>
    <submittedName>
        <fullName evidence="2">Uncharacterized protein</fullName>
    </submittedName>
</protein>
<keyword evidence="1" id="KW-0812">Transmembrane</keyword>
<accession>A9B554</accession>
<keyword evidence="1" id="KW-1133">Transmembrane helix</keyword>
<evidence type="ECO:0000313" key="2">
    <source>
        <dbReference type="EMBL" id="ABX06191.1"/>
    </source>
</evidence>
<evidence type="ECO:0000256" key="1">
    <source>
        <dbReference type="SAM" id="Phobius"/>
    </source>
</evidence>
<dbReference type="InParanoid" id="A9B554"/>
<proteinExistence type="predicted"/>
<dbReference type="STRING" id="316274.Haur_3555"/>
<evidence type="ECO:0000313" key="3">
    <source>
        <dbReference type="Proteomes" id="UP000000787"/>
    </source>
</evidence>
<dbReference type="KEGG" id="hau:Haur_3555"/>
<keyword evidence="3" id="KW-1185">Reference proteome</keyword>
<dbReference type="EMBL" id="CP000875">
    <property type="protein sequence ID" value="ABX06191.1"/>
    <property type="molecule type" value="Genomic_DNA"/>
</dbReference>
<dbReference type="BioCyc" id="HAUR316274:GHYA-3592-MONOMER"/>
<organism evidence="2 3">
    <name type="scientific">Herpetosiphon aurantiacus (strain ATCC 23779 / DSM 785 / 114-95)</name>
    <dbReference type="NCBI Taxonomy" id="316274"/>
    <lineage>
        <taxon>Bacteria</taxon>
        <taxon>Bacillati</taxon>
        <taxon>Chloroflexota</taxon>
        <taxon>Chloroflexia</taxon>
        <taxon>Herpetosiphonales</taxon>
        <taxon>Herpetosiphonaceae</taxon>
        <taxon>Herpetosiphon</taxon>
    </lineage>
</organism>